<keyword evidence="1" id="KW-0812">Transmembrane</keyword>
<dbReference type="Proteomes" id="UP001642540">
    <property type="component" value="Unassembled WGS sequence"/>
</dbReference>
<feature type="transmembrane region" description="Helical" evidence="1">
    <location>
        <begin position="380"/>
        <end position="399"/>
    </location>
</feature>
<feature type="transmembrane region" description="Helical" evidence="1">
    <location>
        <begin position="311"/>
        <end position="331"/>
    </location>
</feature>
<name>A0ABP1RK17_9HEXA</name>
<gene>
    <name evidence="2" type="ORF">ODALV1_LOCUS23096</name>
</gene>
<feature type="transmembrane region" description="Helical" evidence="1">
    <location>
        <begin position="202"/>
        <end position="222"/>
    </location>
</feature>
<dbReference type="EMBL" id="CAXLJM020000076">
    <property type="protein sequence ID" value="CAL8129340.1"/>
    <property type="molecule type" value="Genomic_DNA"/>
</dbReference>
<evidence type="ECO:0000313" key="2">
    <source>
        <dbReference type="EMBL" id="CAL8129340.1"/>
    </source>
</evidence>
<protein>
    <recommendedName>
        <fullName evidence="4">Gustatory receptor</fullName>
    </recommendedName>
</protein>
<reference evidence="2 3" key="1">
    <citation type="submission" date="2024-08" db="EMBL/GenBank/DDBJ databases">
        <authorList>
            <person name="Cucini C."/>
            <person name="Frati F."/>
        </authorList>
    </citation>
    <scope>NUCLEOTIDE SEQUENCE [LARGE SCALE GENOMIC DNA]</scope>
</reference>
<evidence type="ECO:0000313" key="3">
    <source>
        <dbReference type="Proteomes" id="UP001642540"/>
    </source>
</evidence>
<feature type="transmembrane region" description="Helical" evidence="1">
    <location>
        <begin position="53"/>
        <end position="73"/>
    </location>
</feature>
<organism evidence="2 3">
    <name type="scientific">Orchesella dallaii</name>
    <dbReference type="NCBI Taxonomy" id="48710"/>
    <lineage>
        <taxon>Eukaryota</taxon>
        <taxon>Metazoa</taxon>
        <taxon>Ecdysozoa</taxon>
        <taxon>Arthropoda</taxon>
        <taxon>Hexapoda</taxon>
        <taxon>Collembola</taxon>
        <taxon>Entomobryomorpha</taxon>
        <taxon>Entomobryoidea</taxon>
        <taxon>Orchesellidae</taxon>
        <taxon>Orchesellinae</taxon>
        <taxon>Orchesella</taxon>
    </lineage>
</organism>
<sequence>MEFKSSLSLGYLHSFHKVSQYFGATIFTFDQQQRRLVILKSPAWYQKLFRLRLFLGFCMTTASIFQAINYYNQDHNAHKSHSTNVLLQAAFYISCHYSFIYINWTHVKKQREMVNFINAIIDFEQRELAPRPEYRENSEGSQVCKFILQNTALNIVAVMAGRFVATYNFPCLPDLAGNFLLKECQSESGSLEISLTPILMSVVKLGIVLWNWIVLSIFYIGFNCDLVCFSYLPCFFFNKCLQVLSRMIAKPTQAKRKVELLRQFQILLISYNDIHQRFGVVCGAGQSVIILTICSYALIRLGPTLIPLHIMFFLAAGTQAFITIVFVFGTLGNVYRTSEMVLQQAKKAGGQRSDLWFRRVLKSWPKQKIRFGEVNYLDSLAPFTLIHFSISLTVNMLLVK</sequence>
<evidence type="ECO:0008006" key="4">
    <source>
        <dbReference type="Google" id="ProtNLM"/>
    </source>
</evidence>
<keyword evidence="1" id="KW-0472">Membrane</keyword>
<proteinExistence type="predicted"/>
<accession>A0ABP1RK17</accession>
<feature type="transmembrane region" description="Helical" evidence="1">
    <location>
        <begin position="85"/>
        <end position="104"/>
    </location>
</feature>
<comment type="caution">
    <text evidence="2">The sequence shown here is derived from an EMBL/GenBank/DDBJ whole genome shotgun (WGS) entry which is preliminary data.</text>
</comment>
<keyword evidence="3" id="KW-1185">Reference proteome</keyword>
<evidence type="ECO:0000256" key="1">
    <source>
        <dbReference type="SAM" id="Phobius"/>
    </source>
</evidence>
<keyword evidence="1" id="KW-1133">Transmembrane helix</keyword>
<feature type="transmembrane region" description="Helical" evidence="1">
    <location>
        <begin position="278"/>
        <end position="299"/>
    </location>
</feature>